<comment type="caution">
    <text evidence="3">The sequence shown here is derived from an EMBL/GenBank/DDBJ whole genome shotgun (WGS) entry which is preliminary data.</text>
</comment>
<feature type="compositionally biased region" description="Low complexity" evidence="1">
    <location>
        <begin position="501"/>
        <end position="517"/>
    </location>
</feature>
<name>A0A9N8V2M8_9GLOM</name>
<feature type="compositionally biased region" description="Basic residues" evidence="1">
    <location>
        <begin position="474"/>
        <end position="492"/>
    </location>
</feature>
<dbReference type="OrthoDB" id="2421327at2759"/>
<organism evidence="3 4">
    <name type="scientific">Diversispora eburnea</name>
    <dbReference type="NCBI Taxonomy" id="1213867"/>
    <lineage>
        <taxon>Eukaryota</taxon>
        <taxon>Fungi</taxon>
        <taxon>Fungi incertae sedis</taxon>
        <taxon>Mucoromycota</taxon>
        <taxon>Glomeromycotina</taxon>
        <taxon>Glomeromycetes</taxon>
        <taxon>Diversisporales</taxon>
        <taxon>Diversisporaceae</taxon>
        <taxon>Diversispora</taxon>
    </lineage>
</organism>
<protein>
    <submittedName>
        <fullName evidence="3">7254_t:CDS:1</fullName>
    </submittedName>
</protein>
<dbReference type="Proteomes" id="UP000789706">
    <property type="component" value="Unassembled WGS sequence"/>
</dbReference>
<evidence type="ECO:0000313" key="3">
    <source>
        <dbReference type="EMBL" id="CAG8435017.1"/>
    </source>
</evidence>
<feature type="region of interest" description="Disordered" evidence="1">
    <location>
        <begin position="146"/>
        <end position="166"/>
    </location>
</feature>
<dbReference type="EMBL" id="CAJVPK010000029">
    <property type="protein sequence ID" value="CAG8435017.1"/>
    <property type="molecule type" value="Genomic_DNA"/>
</dbReference>
<reference evidence="3" key="1">
    <citation type="submission" date="2021-06" db="EMBL/GenBank/DDBJ databases">
        <authorList>
            <person name="Kallberg Y."/>
            <person name="Tangrot J."/>
            <person name="Rosling A."/>
        </authorList>
    </citation>
    <scope>NUCLEOTIDE SEQUENCE</scope>
    <source>
        <strain evidence="3">AZ414A</strain>
    </source>
</reference>
<dbReference type="AlphaFoldDB" id="A0A9N8V2M8"/>
<dbReference type="InterPro" id="IPR038986">
    <property type="entry name" value="Clr2"/>
</dbReference>
<sequence length="543" mass="62253">MNFVNVEISEAGLKVSYSDGDPKHHPSIEIVVDSSGTKSHYRLVGRKEQKFDVYSTKLGDALGKALEKSGLLVPKALLLELPKGYELFENNKEYVNKPTRKDTYLFGNGSKYRSPAEFEEHLLWLASDKEMPCSCKYCPKDSYRNNAQSRRSVDTRSPSKFNQTIQKQNTSSIKRLTAAQKGKSKATSVNAKDENLSLRIDNKSRREDIIWADIKYVLHSSQRDSLFSEEGGDLIKYWPAIIREKSKAMHNFIDPIGNNSNNSSVFYTLQPLMLAGTKRLQQNAIIPWLAYSTKNVTRAIESKLRKEDNEHLLKTNEIRLLQQMESYPHYKAIFLGTELLKEDDYIRLTRPSRDSSTERLPIFKINTIFLNSQKKIQMSGDLFPRSPPSSKNDGECFMLKKLNKDKFEYTIDLSEIAGRYYKLHPNINQNMSCTIPVSYIDRMSIISETTKLYIHEATNTNIQNIQNIQTPRKQMAKRSRPLPPLRTKKHKIDHLTKETSIDISTSQSSQSSKSTNIKKVDMTRAKIVSPRIPFLDESDDNSD</sequence>
<evidence type="ECO:0000259" key="2">
    <source>
        <dbReference type="Pfam" id="PF16761"/>
    </source>
</evidence>
<dbReference type="InterPro" id="IPR031915">
    <property type="entry name" value="Clr2_N"/>
</dbReference>
<evidence type="ECO:0000313" key="4">
    <source>
        <dbReference type="Proteomes" id="UP000789706"/>
    </source>
</evidence>
<feature type="domain" description="Cryptic loci regulator 2 N-terminal" evidence="2">
    <location>
        <begin position="78"/>
        <end position="138"/>
    </location>
</feature>
<keyword evidence="4" id="KW-1185">Reference proteome</keyword>
<dbReference type="GO" id="GO:0033553">
    <property type="term" value="C:rDNA heterochromatin"/>
    <property type="evidence" value="ECO:0007669"/>
    <property type="project" value="TreeGrafter"/>
</dbReference>
<dbReference type="GO" id="GO:0030466">
    <property type="term" value="P:silent mating-type cassette heterochromatin formation"/>
    <property type="evidence" value="ECO:0007669"/>
    <property type="project" value="TreeGrafter"/>
</dbReference>
<evidence type="ECO:0000256" key="1">
    <source>
        <dbReference type="SAM" id="MobiDB-lite"/>
    </source>
</evidence>
<proteinExistence type="predicted"/>
<dbReference type="PANTHER" id="PTHR38046">
    <property type="entry name" value="CRYPTIC LOCI REGULATOR 2"/>
    <property type="match status" value="1"/>
</dbReference>
<feature type="region of interest" description="Disordered" evidence="1">
    <location>
        <begin position="469"/>
        <end position="522"/>
    </location>
</feature>
<dbReference type="PANTHER" id="PTHR38046:SF1">
    <property type="entry name" value="CRYPTIC LOCI REGULATOR 2"/>
    <property type="match status" value="1"/>
</dbReference>
<dbReference type="Pfam" id="PF16761">
    <property type="entry name" value="Clr2_transil"/>
    <property type="match status" value="1"/>
</dbReference>
<dbReference type="GO" id="GO:0031934">
    <property type="term" value="C:mating-type region heterochromatin"/>
    <property type="evidence" value="ECO:0007669"/>
    <property type="project" value="TreeGrafter"/>
</dbReference>
<gene>
    <name evidence="3" type="ORF">DEBURN_LOCUS801</name>
</gene>
<accession>A0A9N8V2M8</accession>
<dbReference type="GO" id="GO:0070824">
    <property type="term" value="C:SHREC complex"/>
    <property type="evidence" value="ECO:0007669"/>
    <property type="project" value="InterPro"/>
</dbReference>